<dbReference type="Proteomes" id="UP000243348">
    <property type="component" value="Nucleomorph 1"/>
</dbReference>
<dbReference type="PROSITE" id="PS51192">
    <property type="entry name" value="HELICASE_ATP_BIND_1"/>
    <property type="match status" value="1"/>
</dbReference>
<dbReference type="InterPro" id="IPR001650">
    <property type="entry name" value="Helicase_C-like"/>
</dbReference>
<dbReference type="Pfam" id="PF13959">
    <property type="entry name" value="CTE_SPB4"/>
    <property type="match status" value="1"/>
</dbReference>
<evidence type="ECO:0000313" key="14">
    <source>
        <dbReference type="EMBL" id="AFP65541.1"/>
    </source>
</evidence>
<comment type="function">
    <text evidence="8">RNA helicase.</text>
</comment>
<evidence type="ECO:0000256" key="4">
    <source>
        <dbReference type="ARBA" id="ARBA00022806"/>
    </source>
</evidence>
<evidence type="ECO:0000256" key="3">
    <source>
        <dbReference type="ARBA" id="ARBA00022801"/>
    </source>
</evidence>
<dbReference type="EMBL" id="CP003682">
    <property type="protein sequence ID" value="AFP65710.1"/>
    <property type="molecule type" value="Genomic_DNA"/>
</dbReference>
<keyword evidence="5 7" id="KW-0067">ATP-binding</keyword>
<dbReference type="EMBL" id="CP003681">
    <property type="protein sequence ID" value="AFP65378.1"/>
    <property type="molecule type" value="Genomic_DNA"/>
</dbReference>
<keyword evidence="13" id="KW-0542">Nucleomorph</keyword>
<comment type="domain">
    <text evidence="8">The Q motif is unique to and characteristic of the DEAD box family of RNA helicases and controls ATP binding and hydrolysis.</text>
</comment>
<dbReference type="GO" id="GO:0009507">
    <property type="term" value="C:chloroplast"/>
    <property type="evidence" value="ECO:0007669"/>
    <property type="project" value="UniProtKB-SubCell"/>
</dbReference>
<dbReference type="SMART" id="SM00487">
    <property type="entry name" value="DEXDc"/>
    <property type="match status" value="1"/>
</dbReference>
<dbReference type="GO" id="GO:0003724">
    <property type="term" value="F:RNA helicase activity"/>
    <property type="evidence" value="ECO:0007669"/>
    <property type="project" value="UniProtKB-EC"/>
</dbReference>
<dbReference type="InterPro" id="IPR000629">
    <property type="entry name" value="RNA-helicase_DEAD-box_CS"/>
</dbReference>
<dbReference type="CDD" id="cd18787">
    <property type="entry name" value="SF2_C_DEAD"/>
    <property type="match status" value="1"/>
</dbReference>
<keyword evidence="6 8" id="KW-0694">RNA-binding</keyword>
<dbReference type="Proteomes" id="UP000243348">
    <property type="component" value="Nucleomorph 3"/>
</dbReference>
<evidence type="ECO:0000256" key="6">
    <source>
        <dbReference type="ARBA" id="ARBA00022884"/>
    </source>
</evidence>
<evidence type="ECO:0000313" key="12">
    <source>
        <dbReference type="EMBL" id="AFP65369.1"/>
    </source>
</evidence>
<keyword evidence="3 7" id="KW-0378">Hydrolase</keyword>
<feature type="domain" description="Helicase ATP-binding" evidence="9">
    <location>
        <begin position="48"/>
        <end position="230"/>
    </location>
</feature>
<evidence type="ECO:0000313" key="11">
    <source>
        <dbReference type="EMBL" id="AFP65214.1"/>
    </source>
</evidence>
<name>J7G7U7_9CRYP</name>
<accession>J7G7U7</accession>
<dbReference type="EMBL" id="CP003680">
    <property type="protein sequence ID" value="AFP65214.1"/>
    <property type="molecule type" value="Genomic_DNA"/>
</dbReference>
<keyword evidence="2 7" id="KW-0547">Nucleotide-binding</keyword>
<keyword evidence="4 7" id="KW-0347">Helicase</keyword>
<dbReference type="InterPro" id="IPR025313">
    <property type="entry name" value="SPB4-like_CTE"/>
</dbReference>
<protein>
    <recommendedName>
        <fullName evidence="8">ATP-dependent RNA helicase</fullName>
        <ecNumber evidence="8">3.6.4.13</ecNumber>
    </recommendedName>
</protein>
<dbReference type="Pfam" id="PF00270">
    <property type="entry name" value="DEAD"/>
    <property type="match status" value="1"/>
</dbReference>
<dbReference type="SUPFAM" id="SSF52540">
    <property type="entry name" value="P-loop containing nucleoside triphosphate hydrolases"/>
    <property type="match status" value="1"/>
</dbReference>
<dbReference type="Gene3D" id="3.40.50.300">
    <property type="entry name" value="P-loop containing nucleotide triphosphate hydrolases"/>
    <property type="match status" value="2"/>
</dbReference>
<dbReference type="SMART" id="SM01178">
    <property type="entry name" value="DUF4217"/>
    <property type="match status" value="1"/>
</dbReference>
<organism evidence="13 17">
    <name type="scientific">Chroomonas mesostigmatica CCMP1168</name>
    <dbReference type="NCBI Taxonomy" id="1195612"/>
    <lineage>
        <taxon>Eukaryota</taxon>
        <taxon>Cryptophyceae</taxon>
        <taxon>Pyrenomonadales</taxon>
        <taxon>Chroomonadaceae</taxon>
        <taxon>Chroomonas</taxon>
    </lineage>
</organism>
<evidence type="ECO:0000313" key="17">
    <source>
        <dbReference type="Proteomes" id="UP000243348"/>
    </source>
</evidence>
<proteinExistence type="inferred from homology"/>
<dbReference type="AlphaFoldDB" id="J7G7U7"/>
<comment type="similarity">
    <text evidence="7">Belongs to the DEAD box helicase family.</text>
</comment>
<dbReference type="PROSITE" id="PS00039">
    <property type="entry name" value="DEAD_ATP_HELICASE"/>
    <property type="match status" value="1"/>
</dbReference>
<evidence type="ECO:0000256" key="2">
    <source>
        <dbReference type="ARBA" id="ARBA00022741"/>
    </source>
</evidence>
<dbReference type="GO" id="GO:0016787">
    <property type="term" value="F:hydrolase activity"/>
    <property type="evidence" value="ECO:0007669"/>
    <property type="project" value="UniProtKB-KW"/>
</dbReference>
<dbReference type="PROSITE" id="PS51194">
    <property type="entry name" value="HELICASE_CTER"/>
    <property type="match status" value="1"/>
</dbReference>
<sequence>MCVSSWKKKSDVSCLWCTLSKASLFEPFLVKIQKLGYQQLTKIQKICIPPALQGYDILGSSKTGSGKTLCFVIPVLQKLYSHQWCLNDALFGIVLVPIRELGLQIYDFFNHFSSFAFLKILLLLGSFSKKKKKKLGQKKKKIKFTNISLTIATPGRLLQTIVDTSFFTVDALKIFVVDEADRILDAGFQTFFSTFLPFLPKKKQILLFSATLNSKLKNLARFNFRKPFFGSVREKKKKYKSAVISNPIFPEVSSNIFQYYTLVSPEKKIDRLFSFLKSHFHKKTIVFFSTKKQVQFFYLVFQKLRLNFNLFPIYGNLNQNKRIQNLIRFAKTKNGILFSTDLLARGIDFSSIDWILQMDCPPTIETYLHRIGRTGRLSEIGKTLLFLNYFEIRFLDIIQEHQIQISSIRFNQQQIFSIQERCSTMIKKNKTLFVLAHDAFFSYLRFVFFQTDKKTFAVEKIIWEEMAAAFGLVVPYRKEKEKKRKENQPPITYSYL</sequence>
<comment type="subcellular location">
    <subcellularLocation>
        <location evidence="1">Plastid</location>
        <location evidence="1">Chloroplast</location>
    </subcellularLocation>
</comment>
<dbReference type="GO" id="GO:0005524">
    <property type="term" value="F:ATP binding"/>
    <property type="evidence" value="ECO:0007669"/>
    <property type="project" value="UniProtKB-UniRule"/>
</dbReference>
<reference evidence="13 17" key="1">
    <citation type="journal article" date="2012" name="Genome Biol. Evol.">
        <title>Nucleomorph genome sequence of the cryptophyte alga Chroomonas mesostigmatica CCMP1168 reveals lineage-specific gene loss and genome complexity.</title>
        <authorList>
            <person name="Moore C.E."/>
            <person name="Curtis B."/>
            <person name="Mills T."/>
            <person name="Tanifuji G."/>
            <person name="Archibald J.M."/>
        </authorList>
    </citation>
    <scope>NUCLEOTIDE SEQUENCE [LARGE SCALE GENOMIC DNA]</scope>
    <source>
        <strain evidence="13 17">CCMP1168</strain>
    </source>
</reference>
<geneLocation type="nucleomorph" evidence="13"/>
<dbReference type="GO" id="GO:0003723">
    <property type="term" value="F:RNA binding"/>
    <property type="evidence" value="ECO:0007669"/>
    <property type="project" value="UniProtKB-UniRule"/>
</dbReference>
<dbReference type="PANTHER" id="PTHR24031">
    <property type="entry name" value="RNA HELICASE"/>
    <property type="match status" value="1"/>
</dbReference>
<dbReference type="EMBL" id="CP003680">
    <property type="protein sequence ID" value="AFP65369.1"/>
    <property type="molecule type" value="Genomic_DNA"/>
</dbReference>
<evidence type="ECO:0000256" key="1">
    <source>
        <dbReference type="ARBA" id="ARBA00004229"/>
    </source>
</evidence>
<evidence type="ECO:0000313" key="16">
    <source>
        <dbReference type="EMBL" id="AFP65710.1"/>
    </source>
</evidence>
<dbReference type="Proteomes" id="UP000243348">
    <property type="component" value="Nucleomorph 2"/>
</dbReference>
<dbReference type="InterPro" id="IPR011545">
    <property type="entry name" value="DEAD/DEAH_box_helicase_dom"/>
</dbReference>
<feature type="domain" description="Helicase C-terminal" evidence="10">
    <location>
        <begin position="268"/>
        <end position="424"/>
    </location>
</feature>
<dbReference type="InterPro" id="IPR014001">
    <property type="entry name" value="Helicase_ATP-bd"/>
</dbReference>
<evidence type="ECO:0000259" key="10">
    <source>
        <dbReference type="PROSITE" id="PS51194"/>
    </source>
</evidence>
<dbReference type="InterPro" id="IPR027417">
    <property type="entry name" value="P-loop_NTPase"/>
</dbReference>
<evidence type="ECO:0000313" key="15">
    <source>
        <dbReference type="EMBL" id="AFP65550.1"/>
    </source>
</evidence>
<evidence type="ECO:0000313" key="13">
    <source>
        <dbReference type="EMBL" id="AFP65378.1"/>
    </source>
</evidence>
<dbReference type="EMBL" id="CP003682">
    <property type="protein sequence ID" value="AFP65550.1"/>
    <property type="molecule type" value="Genomic_DNA"/>
</dbReference>
<evidence type="ECO:0000256" key="7">
    <source>
        <dbReference type="RuleBase" id="RU000492"/>
    </source>
</evidence>
<dbReference type="EC" id="3.6.4.13" evidence="8"/>
<evidence type="ECO:0000256" key="5">
    <source>
        <dbReference type="ARBA" id="ARBA00022840"/>
    </source>
</evidence>
<evidence type="ECO:0000259" key="9">
    <source>
        <dbReference type="PROSITE" id="PS51192"/>
    </source>
</evidence>
<comment type="catalytic activity">
    <reaction evidence="8">
        <text>ATP + H2O = ADP + phosphate + H(+)</text>
        <dbReference type="Rhea" id="RHEA:13065"/>
        <dbReference type="ChEBI" id="CHEBI:15377"/>
        <dbReference type="ChEBI" id="CHEBI:15378"/>
        <dbReference type="ChEBI" id="CHEBI:30616"/>
        <dbReference type="ChEBI" id="CHEBI:43474"/>
        <dbReference type="ChEBI" id="CHEBI:456216"/>
        <dbReference type="EC" id="3.6.4.13"/>
    </reaction>
</comment>
<dbReference type="EMBL" id="CP003681">
    <property type="protein sequence ID" value="AFP65541.1"/>
    <property type="molecule type" value="Genomic_DNA"/>
</dbReference>
<dbReference type="Pfam" id="PF00271">
    <property type="entry name" value="Helicase_C"/>
    <property type="match status" value="1"/>
</dbReference>
<gene>
    <name evidence="13" type="primary">dbp4</name>
    <name evidence="11" type="ORF">CMESO_11</name>
    <name evidence="12" type="ORF">CMESO_183</name>
    <name evidence="13" type="ORF">CMESO_204</name>
    <name evidence="14" type="ORF">CMESO_376</name>
    <name evidence="15" type="ORF">CMESO_397</name>
    <name evidence="16" type="ORF">CMESO_570</name>
</gene>
<evidence type="ECO:0000256" key="8">
    <source>
        <dbReference type="RuleBase" id="RU365068"/>
    </source>
</evidence>
<dbReference type="SMART" id="SM00490">
    <property type="entry name" value="HELICc"/>
    <property type="match status" value="1"/>
</dbReference>